<keyword evidence="4 9" id="KW-0812">Transmembrane</keyword>
<dbReference type="Pfam" id="PF00584">
    <property type="entry name" value="SecE"/>
    <property type="match status" value="1"/>
</dbReference>
<comment type="subunit">
    <text evidence="9">Component of the Sec protein translocase complex. Heterotrimer consisting of SecY, SecE and SecG subunits. The heterotrimers can form oligomers, although 1 heterotrimer is thought to be able to translocate proteins. Interacts with the ribosome. Interacts with SecDF, and other proteins may be involved. Interacts with SecA.</text>
</comment>
<evidence type="ECO:0000313" key="11">
    <source>
        <dbReference type="Proteomes" id="UP001595791"/>
    </source>
</evidence>
<comment type="similarity">
    <text evidence="9">Belongs to the SecE/SEC61-gamma family.</text>
</comment>
<dbReference type="PANTHER" id="PTHR33910">
    <property type="entry name" value="PROTEIN TRANSLOCASE SUBUNIT SECE"/>
    <property type="match status" value="1"/>
</dbReference>
<dbReference type="EMBL" id="JBHSBU010000001">
    <property type="protein sequence ID" value="MFC4159806.1"/>
    <property type="molecule type" value="Genomic_DNA"/>
</dbReference>
<evidence type="ECO:0000256" key="9">
    <source>
        <dbReference type="HAMAP-Rule" id="MF_00422"/>
    </source>
</evidence>
<protein>
    <recommendedName>
        <fullName evidence="9">Protein translocase subunit SecE</fullName>
    </recommendedName>
</protein>
<keyword evidence="3 9" id="KW-1003">Cell membrane</keyword>
<evidence type="ECO:0000256" key="6">
    <source>
        <dbReference type="ARBA" id="ARBA00022989"/>
    </source>
</evidence>
<dbReference type="PRINTS" id="PR01650">
    <property type="entry name" value="SECETRNLCASE"/>
</dbReference>
<keyword evidence="11" id="KW-1185">Reference proteome</keyword>
<keyword evidence="8 9" id="KW-0472">Membrane</keyword>
<keyword evidence="5 9" id="KW-0653">Protein transport</keyword>
<comment type="subcellular location">
    <subcellularLocation>
        <location evidence="1">Membrane</location>
    </subcellularLocation>
</comment>
<sequence>MITIAVFPTGKRLSFIVEGANRRMENVDKLKVVGALLLVVAGVTGFYLLPVDQKILRVAAVLAGVALGATVMWFSGPGRVFVDYARDSIKEAEKVVWPTKKEAWQITGFVFLFVFVLGIFMWAVDSGLTWLFFDVLLVRG</sequence>
<evidence type="ECO:0000256" key="5">
    <source>
        <dbReference type="ARBA" id="ARBA00022927"/>
    </source>
</evidence>
<accession>A0ABV8MRV2</accession>
<reference evidence="11" key="1">
    <citation type="journal article" date="2019" name="Int. J. Syst. Evol. Microbiol.">
        <title>The Global Catalogue of Microorganisms (GCM) 10K type strain sequencing project: providing services to taxonomists for standard genome sequencing and annotation.</title>
        <authorList>
            <consortium name="The Broad Institute Genomics Platform"/>
            <consortium name="The Broad Institute Genome Sequencing Center for Infectious Disease"/>
            <person name="Wu L."/>
            <person name="Ma J."/>
        </authorList>
    </citation>
    <scope>NUCLEOTIDE SEQUENCE [LARGE SCALE GENOMIC DNA]</scope>
    <source>
        <strain evidence="11">LMG 29894</strain>
    </source>
</reference>
<dbReference type="NCBIfam" id="NF004371">
    <property type="entry name" value="PRK05740.1-1"/>
    <property type="match status" value="1"/>
</dbReference>
<comment type="function">
    <text evidence="9">Essential subunit of the Sec protein translocation channel SecYEG. Clamps together the 2 halves of SecY. May contact the channel plug during translocation.</text>
</comment>
<feature type="transmembrane region" description="Helical" evidence="9">
    <location>
        <begin position="103"/>
        <end position="124"/>
    </location>
</feature>
<comment type="caution">
    <text evidence="9">Lacks conserved residue(s) required for the propagation of feature annotation.</text>
</comment>
<evidence type="ECO:0000313" key="10">
    <source>
        <dbReference type="EMBL" id="MFC4159806.1"/>
    </source>
</evidence>
<proteinExistence type="inferred from homology"/>
<keyword evidence="6 9" id="KW-1133">Transmembrane helix</keyword>
<evidence type="ECO:0000256" key="2">
    <source>
        <dbReference type="ARBA" id="ARBA00022448"/>
    </source>
</evidence>
<evidence type="ECO:0000256" key="8">
    <source>
        <dbReference type="ARBA" id="ARBA00023136"/>
    </source>
</evidence>
<dbReference type="Gene3D" id="1.20.5.1030">
    <property type="entry name" value="Preprotein translocase secy subunit"/>
    <property type="match status" value="1"/>
</dbReference>
<dbReference type="NCBIfam" id="TIGR00964">
    <property type="entry name" value="secE_bact"/>
    <property type="match status" value="1"/>
</dbReference>
<keyword evidence="7 9" id="KW-0811">Translocation</keyword>
<dbReference type="Proteomes" id="UP001595791">
    <property type="component" value="Unassembled WGS sequence"/>
</dbReference>
<keyword evidence="2 9" id="KW-0813">Transport</keyword>
<feature type="transmembrane region" description="Helical" evidence="9">
    <location>
        <begin position="55"/>
        <end position="82"/>
    </location>
</feature>
<dbReference type="RefSeq" id="WP_378163960.1">
    <property type="nucleotide sequence ID" value="NZ_JBHSBU010000001.1"/>
</dbReference>
<organism evidence="10 11">
    <name type="scientific">Chitinimonas lacunae</name>
    <dbReference type="NCBI Taxonomy" id="1963018"/>
    <lineage>
        <taxon>Bacteria</taxon>
        <taxon>Pseudomonadati</taxon>
        <taxon>Pseudomonadota</taxon>
        <taxon>Betaproteobacteria</taxon>
        <taxon>Neisseriales</taxon>
        <taxon>Chitinibacteraceae</taxon>
        <taxon>Chitinimonas</taxon>
    </lineage>
</organism>
<dbReference type="InterPro" id="IPR005807">
    <property type="entry name" value="SecE_bac"/>
</dbReference>
<evidence type="ECO:0000256" key="7">
    <source>
        <dbReference type="ARBA" id="ARBA00023010"/>
    </source>
</evidence>
<evidence type="ECO:0000256" key="3">
    <source>
        <dbReference type="ARBA" id="ARBA00022475"/>
    </source>
</evidence>
<name>A0ABV8MRV2_9NEIS</name>
<gene>
    <name evidence="9 10" type="primary">secE</name>
    <name evidence="10" type="ORF">ACFOW7_10640</name>
</gene>
<dbReference type="InterPro" id="IPR001901">
    <property type="entry name" value="Translocase_SecE/Sec61-g"/>
</dbReference>
<dbReference type="HAMAP" id="MF_00422">
    <property type="entry name" value="SecE"/>
    <property type="match status" value="1"/>
</dbReference>
<feature type="transmembrane region" description="Helical" evidence="9">
    <location>
        <begin position="32"/>
        <end position="49"/>
    </location>
</feature>
<evidence type="ECO:0000256" key="4">
    <source>
        <dbReference type="ARBA" id="ARBA00022692"/>
    </source>
</evidence>
<dbReference type="PANTHER" id="PTHR33910:SF1">
    <property type="entry name" value="PROTEIN TRANSLOCASE SUBUNIT SECE"/>
    <property type="match status" value="1"/>
</dbReference>
<comment type="caution">
    <text evidence="10">The sequence shown here is derived from an EMBL/GenBank/DDBJ whole genome shotgun (WGS) entry which is preliminary data.</text>
</comment>
<evidence type="ECO:0000256" key="1">
    <source>
        <dbReference type="ARBA" id="ARBA00004370"/>
    </source>
</evidence>
<dbReference type="InterPro" id="IPR038379">
    <property type="entry name" value="SecE_sf"/>
</dbReference>